<protein>
    <submittedName>
        <fullName evidence="2">ORF2</fullName>
    </submittedName>
</protein>
<keyword evidence="3" id="KW-1185">Reference proteome</keyword>
<reference evidence="2" key="1">
    <citation type="submission" date="2017-05" db="EMBL/GenBank/DDBJ databases">
        <title>Identification of an anellovirus and three genomoviruses in ticks.</title>
        <authorList>
            <person name="Waits K."/>
            <person name="Edwards M."/>
            <person name="Fontenele R.S."/>
            <person name="Varsani A."/>
        </authorList>
    </citation>
    <scope>NUCLEOTIDE SEQUENCE</scope>
    <source>
        <strain evidence="2">Tick24_1</strain>
    </source>
</reference>
<evidence type="ECO:0000313" key="2">
    <source>
        <dbReference type="EMBL" id="ASU08516.1"/>
    </source>
</evidence>
<accession>A0A2D0Y4I7</accession>
<organism evidence="2">
    <name type="scientific">Tick associated torque teno virus</name>
    <dbReference type="NCBI Taxonomy" id="2025480"/>
    <lineage>
        <taxon>Viruses</taxon>
        <taxon>Monodnaviria</taxon>
        <taxon>Shotokuvirae</taxon>
        <taxon>Commensaviricota</taxon>
        <taxon>Cardeaviricetes</taxon>
        <taxon>Sanitavirales</taxon>
        <taxon>Anelloviridae</taxon>
        <taxon>Petorquevirus</taxon>
        <taxon>Petorquevirus ixodi1</taxon>
        <taxon>Thetatorquevirus ixodi1</taxon>
    </lineage>
</organism>
<proteinExistence type="predicted"/>
<dbReference type="Proteomes" id="UP000681272">
    <property type="component" value="Segment"/>
</dbReference>
<dbReference type="KEGG" id="vg:80535291"/>
<evidence type="ECO:0000259" key="1">
    <source>
        <dbReference type="Pfam" id="PF02957"/>
    </source>
</evidence>
<dbReference type="Pfam" id="PF02957">
    <property type="entry name" value="TT_ORF2-like"/>
    <property type="match status" value="1"/>
</dbReference>
<name>A0A2D0Y4I7_9VIRU</name>
<dbReference type="RefSeq" id="YP_010797494.1">
    <property type="nucleotide sequence ID" value="NC_076184.1"/>
</dbReference>
<feature type="domain" description="Hepatitis TT virus Orf2/Gyrovirus Vp2 N-terminal" evidence="1">
    <location>
        <begin position="26"/>
        <end position="70"/>
    </location>
</feature>
<sequence length="99" mass="10814">MSLSKPRCPTGDCSTEWTPEKDRKAQHIANWLRHCARTHDDLCHCHDWTSHVKKSPPETPTRTCGTDTGEDVVAALSDAFAGDFEVMVDDGGATEDATG</sequence>
<dbReference type="EMBL" id="MF173068">
    <property type="protein sequence ID" value="ASU08516.1"/>
    <property type="molecule type" value="Genomic_DNA"/>
</dbReference>
<dbReference type="GeneID" id="80535291"/>
<dbReference type="InterPro" id="IPR004118">
    <property type="entry name" value="HEV_TT_vir_Orf2/Gyrovir_Vp2_N"/>
</dbReference>
<evidence type="ECO:0000313" key="3">
    <source>
        <dbReference type="Proteomes" id="UP000681272"/>
    </source>
</evidence>